<keyword evidence="8" id="KW-0032">Aminotransferase</keyword>
<accession>A0A915YF05</accession>
<keyword evidence="5 7" id="KW-0456">Lyase</keyword>
<comment type="similarity">
    <text evidence="2 7">Belongs to the group II decarboxylase family.</text>
</comment>
<organism evidence="8 9">
    <name type="scientific">Aureispira anguillae</name>
    <dbReference type="NCBI Taxonomy" id="2864201"/>
    <lineage>
        <taxon>Bacteria</taxon>
        <taxon>Pseudomonadati</taxon>
        <taxon>Bacteroidota</taxon>
        <taxon>Saprospiria</taxon>
        <taxon>Saprospirales</taxon>
        <taxon>Saprospiraceae</taxon>
        <taxon>Aureispira</taxon>
    </lineage>
</organism>
<evidence type="ECO:0000256" key="1">
    <source>
        <dbReference type="ARBA" id="ARBA00001933"/>
    </source>
</evidence>
<evidence type="ECO:0000256" key="3">
    <source>
        <dbReference type="ARBA" id="ARBA00022793"/>
    </source>
</evidence>
<dbReference type="InterPro" id="IPR015424">
    <property type="entry name" value="PyrdxlP-dep_Trfase"/>
</dbReference>
<dbReference type="EMBL" id="AP026867">
    <property type="protein sequence ID" value="BDS11918.1"/>
    <property type="molecule type" value="Genomic_DNA"/>
</dbReference>
<comment type="cofactor">
    <cofactor evidence="1 6 7">
        <name>pyridoxal 5'-phosphate</name>
        <dbReference type="ChEBI" id="CHEBI:597326"/>
    </cofactor>
</comment>
<evidence type="ECO:0000313" key="9">
    <source>
        <dbReference type="Proteomes" id="UP001060919"/>
    </source>
</evidence>
<dbReference type="SUPFAM" id="SSF53383">
    <property type="entry name" value="PLP-dependent transferases"/>
    <property type="match status" value="1"/>
</dbReference>
<sequence length="479" mass="53106">MLEKIKALEKLANPLEPTASERKKMRTAVVDYSEQFLENIKTLKAYEVTPDKGKKVWDFPISETGIGLEKAIELIQNNVDRPGLNPASGGHIAYIPGGGIYPASLGDYLADITNRYAGVFYGSPGAVRIENLLLRWMCDLFGFPAEAGGNLTSGGSIANLIAVTTARDHKQLKSKDFERVVIYSTAQVHHCTRKAIKISGLYEAIQRNIPMDQNFRMDAQALATTIAEDKKAGLIPFLVIASAGTTDTGAIDPLNAIADICEAQNLWFHVDGAYGGFFILSEEVNAQLKGIERADSIVIDPHKGLFLPYGSGAVLVRNAKWLYDSQHMEANYLQDAFDDIEELSPADLSPELTKPFRGLRMWLPLQLFGVAPFRACLSEKIWLCRYFYEAVQKIEGFEVGCYPDLSVMTYRYVPKTGDANAYNLALTNRVKEEGTVFISSTTIDGLVYLRLAVLSFRTHLDTINQLLQVLRTLTENEPC</sequence>
<keyword evidence="9" id="KW-1185">Reference proteome</keyword>
<keyword evidence="8" id="KW-0808">Transferase</keyword>
<name>A0A915YF05_9BACT</name>
<feature type="modified residue" description="N6-(pyridoxal phosphate)lysine" evidence="6">
    <location>
        <position position="303"/>
    </location>
</feature>
<dbReference type="Gene3D" id="3.40.640.10">
    <property type="entry name" value="Type I PLP-dependent aspartate aminotransferase-like (Major domain)"/>
    <property type="match status" value="1"/>
</dbReference>
<proteinExistence type="inferred from homology"/>
<dbReference type="InterPro" id="IPR015422">
    <property type="entry name" value="PyrdxlP-dep_Trfase_small"/>
</dbReference>
<dbReference type="Gene3D" id="3.90.1150.10">
    <property type="entry name" value="Aspartate Aminotransferase, domain 1"/>
    <property type="match status" value="1"/>
</dbReference>
<evidence type="ECO:0000256" key="6">
    <source>
        <dbReference type="PIRSR" id="PIRSR602129-50"/>
    </source>
</evidence>
<dbReference type="PANTHER" id="PTHR11999:SF70">
    <property type="entry name" value="MIP05841P"/>
    <property type="match status" value="1"/>
</dbReference>
<dbReference type="InterPro" id="IPR010977">
    <property type="entry name" value="Aromatic_deC"/>
</dbReference>
<dbReference type="GO" id="GO:0030170">
    <property type="term" value="F:pyridoxal phosphate binding"/>
    <property type="evidence" value="ECO:0007669"/>
    <property type="project" value="InterPro"/>
</dbReference>
<dbReference type="GO" id="GO:0016831">
    <property type="term" value="F:carboxy-lyase activity"/>
    <property type="evidence" value="ECO:0007669"/>
    <property type="project" value="UniProtKB-KW"/>
</dbReference>
<evidence type="ECO:0000313" key="8">
    <source>
        <dbReference type="EMBL" id="BDS11918.1"/>
    </source>
</evidence>
<dbReference type="GO" id="GO:0005737">
    <property type="term" value="C:cytoplasm"/>
    <property type="evidence" value="ECO:0007669"/>
    <property type="project" value="TreeGrafter"/>
</dbReference>
<dbReference type="GO" id="GO:0008483">
    <property type="term" value="F:transaminase activity"/>
    <property type="evidence" value="ECO:0007669"/>
    <property type="project" value="UniProtKB-KW"/>
</dbReference>
<dbReference type="GO" id="GO:0019752">
    <property type="term" value="P:carboxylic acid metabolic process"/>
    <property type="evidence" value="ECO:0007669"/>
    <property type="project" value="InterPro"/>
</dbReference>
<dbReference type="AlphaFoldDB" id="A0A915YF05"/>
<evidence type="ECO:0000256" key="5">
    <source>
        <dbReference type="ARBA" id="ARBA00023239"/>
    </source>
</evidence>
<evidence type="ECO:0000256" key="4">
    <source>
        <dbReference type="ARBA" id="ARBA00022898"/>
    </source>
</evidence>
<gene>
    <name evidence="8" type="ORF">AsAng_0026320</name>
</gene>
<dbReference type="GO" id="GO:0006520">
    <property type="term" value="P:amino acid metabolic process"/>
    <property type="evidence" value="ECO:0007669"/>
    <property type="project" value="InterPro"/>
</dbReference>
<keyword evidence="3" id="KW-0210">Decarboxylase</keyword>
<dbReference type="InterPro" id="IPR002129">
    <property type="entry name" value="PyrdxlP-dep_de-COase"/>
</dbReference>
<dbReference type="Proteomes" id="UP001060919">
    <property type="component" value="Chromosome"/>
</dbReference>
<dbReference type="Pfam" id="PF00282">
    <property type="entry name" value="Pyridoxal_deC"/>
    <property type="match status" value="1"/>
</dbReference>
<protein>
    <submittedName>
        <fullName evidence="8">Aminotransferase class V-fold PLP-dependent enzyme</fullName>
    </submittedName>
</protein>
<dbReference type="KEGG" id="aup:AsAng_0026320"/>
<evidence type="ECO:0000256" key="7">
    <source>
        <dbReference type="RuleBase" id="RU000382"/>
    </source>
</evidence>
<evidence type="ECO:0000256" key="2">
    <source>
        <dbReference type="ARBA" id="ARBA00009533"/>
    </source>
</evidence>
<keyword evidence="4 6" id="KW-0663">Pyridoxal phosphate</keyword>
<reference evidence="8" key="1">
    <citation type="submission" date="2022-09" db="EMBL/GenBank/DDBJ databases">
        <title>Aureispira anguillicida sp. nov., isolated from Leptocephalus of Japanese eel Anguilla japonica.</title>
        <authorList>
            <person name="Yuasa K."/>
            <person name="Mekata T."/>
            <person name="Ikunari K."/>
        </authorList>
    </citation>
    <scope>NUCLEOTIDE SEQUENCE</scope>
    <source>
        <strain evidence="8">EL160426</strain>
    </source>
</reference>
<dbReference type="RefSeq" id="WP_264793053.1">
    <property type="nucleotide sequence ID" value="NZ_AP026867.1"/>
</dbReference>
<dbReference type="PRINTS" id="PR00800">
    <property type="entry name" value="YHDCRBOXLASE"/>
</dbReference>
<dbReference type="PANTHER" id="PTHR11999">
    <property type="entry name" value="GROUP II PYRIDOXAL-5-PHOSPHATE DECARBOXYLASE"/>
    <property type="match status" value="1"/>
</dbReference>
<dbReference type="InterPro" id="IPR015421">
    <property type="entry name" value="PyrdxlP-dep_Trfase_major"/>
</dbReference>